<keyword evidence="2" id="KW-0732">Signal</keyword>
<protein>
    <recommendedName>
        <fullName evidence="5">Urease accessory protein UreJ</fullName>
    </recommendedName>
</protein>
<sequence>MGRTFPVDLRMRLAALLFFVMTASPALALVAGTGVPTETVGYGIMKGLAHPVAGFEHLLFVLAAGAAAALAGQALPGILSWVAGMTAASLVILQSGDLPVQQVLGGGALVLIGGLIASGRRPSVPRLAIVFFLGGVLQGAIFSAGILGPLTTPGPAGLAGYLAGFAATQALIACTAALLAAGVRPLSVRLASAAMLSAGVLLCFEMAEAALAG</sequence>
<feature type="chain" id="PRO_5032400636" description="Urease accessory protein UreJ" evidence="2">
    <location>
        <begin position="29"/>
        <end position="213"/>
    </location>
</feature>
<dbReference type="RefSeq" id="WP_169641856.1">
    <property type="nucleotide sequence ID" value="NZ_CP048788.1"/>
</dbReference>
<dbReference type="EMBL" id="CP048788">
    <property type="protein sequence ID" value="QJF52635.1"/>
    <property type="molecule type" value="Genomic_DNA"/>
</dbReference>
<dbReference type="AlphaFoldDB" id="A0A858SVB9"/>
<organism evidence="3 4">
    <name type="scientific">Roseobacter ponti</name>
    <dbReference type="NCBI Taxonomy" id="1891787"/>
    <lineage>
        <taxon>Bacteria</taxon>
        <taxon>Pseudomonadati</taxon>
        <taxon>Pseudomonadota</taxon>
        <taxon>Alphaproteobacteria</taxon>
        <taxon>Rhodobacterales</taxon>
        <taxon>Roseobacteraceae</taxon>
        <taxon>Roseobacter</taxon>
    </lineage>
</organism>
<evidence type="ECO:0008006" key="5">
    <source>
        <dbReference type="Google" id="ProtNLM"/>
    </source>
</evidence>
<feature type="transmembrane region" description="Helical" evidence="1">
    <location>
        <begin position="52"/>
        <end position="71"/>
    </location>
</feature>
<dbReference type="KEGG" id="rpon:G3256_16390"/>
<feature type="transmembrane region" description="Helical" evidence="1">
    <location>
        <begin position="127"/>
        <end position="147"/>
    </location>
</feature>
<keyword evidence="4" id="KW-1185">Reference proteome</keyword>
<dbReference type="InterPro" id="IPR007038">
    <property type="entry name" value="HupE_UreJ"/>
</dbReference>
<feature type="signal peptide" evidence="2">
    <location>
        <begin position="1"/>
        <end position="28"/>
    </location>
</feature>
<name>A0A858SVB9_9RHOB</name>
<accession>A0A858SVB9</accession>
<proteinExistence type="predicted"/>
<keyword evidence="1" id="KW-0472">Membrane</keyword>
<evidence type="ECO:0000313" key="4">
    <source>
        <dbReference type="Proteomes" id="UP000503308"/>
    </source>
</evidence>
<reference evidence="3 4" key="1">
    <citation type="submission" date="2020-02" db="EMBL/GenBank/DDBJ databases">
        <title>Genome sequence of Roseobacter ponti.</title>
        <authorList>
            <person name="Hollensteiner J."/>
            <person name="Schneider D."/>
            <person name="Poehlein A."/>
            <person name="Daniel R."/>
        </authorList>
    </citation>
    <scope>NUCLEOTIDE SEQUENCE [LARGE SCALE GENOMIC DNA]</scope>
    <source>
        <strain evidence="3 4">DSM 106830</strain>
    </source>
</reference>
<dbReference type="Proteomes" id="UP000503308">
    <property type="component" value="Chromosome"/>
</dbReference>
<evidence type="ECO:0000256" key="1">
    <source>
        <dbReference type="SAM" id="Phobius"/>
    </source>
</evidence>
<evidence type="ECO:0000256" key="2">
    <source>
        <dbReference type="SAM" id="SignalP"/>
    </source>
</evidence>
<keyword evidence="1" id="KW-1133">Transmembrane helix</keyword>
<feature type="transmembrane region" description="Helical" evidence="1">
    <location>
        <begin position="159"/>
        <end position="181"/>
    </location>
</feature>
<dbReference type="Pfam" id="PF04955">
    <property type="entry name" value="HupE_UreJ"/>
    <property type="match status" value="1"/>
</dbReference>
<keyword evidence="1" id="KW-0812">Transmembrane</keyword>
<feature type="transmembrane region" description="Helical" evidence="1">
    <location>
        <begin position="193"/>
        <end position="212"/>
    </location>
</feature>
<feature type="transmembrane region" description="Helical" evidence="1">
    <location>
        <begin position="102"/>
        <end position="120"/>
    </location>
</feature>
<gene>
    <name evidence="3" type="ORF">G3256_16390</name>
</gene>
<feature type="transmembrane region" description="Helical" evidence="1">
    <location>
        <begin position="78"/>
        <end position="96"/>
    </location>
</feature>
<evidence type="ECO:0000313" key="3">
    <source>
        <dbReference type="EMBL" id="QJF52635.1"/>
    </source>
</evidence>